<name>A0A9W4XN03_9PLEO</name>
<comment type="subcellular location">
    <subcellularLocation>
        <location evidence="1">Membrane</location>
        <topology evidence="1">Multi-pass membrane protein</topology>
    </subcellularLocation>
</comment>
<feature type="domain" description="Rhodopsin" evidence="7">
    <location>
        <begin position="43"/>
        <end position="310"/>
    </location>
</feature>
<evidence type="ECO:0000259" key="7">
    <source>
        <dbReference type="Pfam" id="PF20684"/>
    </source>
</evidence>
<comment type="similarity">
    <text evidence="5">Belongs to the SAT4 family.</text>
</comment>
<gene>
    <name evidence="8" type="ORF">PDIGIT_LOCUS4046</name>
</gene>
<comment type="caution">
    <text evidence="8">The sequence shown here is derived from an EMBL/GenBank/DDBJ whole genome shotgun (WGS) entry which is preliminary data.</text>
</comment>
<reference evidence="8" key="1">
    <citation type="submission" date="2023-01" db="EMBL/GenBank/DDBJ databases">
        <authorList>
            <person name="Van Ghelder C."/>
            <person name="Rancurel C."/>
        </authorList>
    </citation>
    <scope>NUCLEOTIDE SEQUENCE</scope>
    <source>
        <strain evidence="8">CNCM I-4278</strain>
    </source>
</reference>
<keyword evidence="2 6" id="KW-0812">Transmembrane</keyword>
<dbReference type="PANTHER" id="PTHR33048:SF157">
    <property type="entry name" value="INTEGRAL MEMBRANE PROTEIN"/>
    <property type="match status" value="1"/>
</dbReference>
<dbReference type="EMBL" id="CAOQHR010000002">
    <property type="protein sequence ID" value="CAI6328942.1"/>
    <property type="molecule type" value="Genomic_DNA"/>
</dbReference>
<keyword evidence="9" id="KW-1185">Reference proteome</keyword>
<evidence type="ECO:0000256" key="5">
    <source>
        <dbReference type="ARBA" id="ARBA00038359"/>
    </source>
</evidence>
<evidence type="ECO:0000256" key="3">
    <source>
        <dbReference type="ARBA" id="ARBA00022989"/>
    </source>
</evidence>
<dbReference type="OrthoDB" id="5393606at2759"/>
<feature type="transmembrane region" description="Helical" evidence="6">
    <location>
        <begin position="113"/>
        <end position="134"/>
    </location>
</feature>
<evidence type="ECO:0000256" key="6">
    <source>
        <dbReference type="SAM" id="Phobius"/>
    </source>
</evidence>
<keyword evidence="3 6" id="KW-1133">Transmembrane helix</keyword>
<evidence type="ECO:0000256" key="4">
    <source>
        <dbReference type="ARBA" id="ARBA00023136"/>
    </source>
</evidence>
<feature type="transmembrane region" description="Helical" evidence="6">
    <location>
        <begin position="58"/>
        <end position="79"/>
    </location>
</feature>
<keyword evidence="4 6" id="KW-0472">Membrane</keyword>
<feature type="transmembrane region" description="Helical" evidence="6">
    <location>
        <begin position="24"/>
        <end position="46"/>
    </location>
</feature>
<accession>A0A9W4XN03</accession>
<dbReference type="PANTHER" id="PTHR33048">
    <property type="entry name" value="PTH11-LIKE INTEGRAL MEMBRANE PROTEIN (AFU_ORTHOLOGUE AFUA_5G11245)"/>
    <property type="match status" value="1"/>
</dbReference>
<dbReference type="GO" id="GO:0016020">
    <property type="term" value="C:membrane"/>
    <property type="evidence" value="ECO:0007669"/>
    <property type="project" value="UniProtKB-SubCell"/>
</dbReference>
<feature type="transmembrane region" description="Helical" evidence="6">
    <location>
        <begin position="235"/>
        <end position="255"/>
    </location>
</feature>
<dbReference type="Pfam" id="PF20684">
    <property type="entry name" value="Fung_rhodopsin"/>
    <property type="match status" value="1"/>
</dbReference>
<dbReference type="InterPro" id="IPR049326">
    <property type="entry name" value="Rhodopsin_dom_fungi"/>
</dbReference>
<feature type="transmembrane region" description="Helical" evidence="6">
    <location>
        <begin position="199"/>
        <end position="223"/>
    </location>
</feature>
<evidence type="ECO:0000256" key="2">
    <source>
        <dbReference type="ARBA" id="ARBA00022692"/>
    </source>
</evidence>
<dbReference type="AlphaFoldDB" id="A0A9W4XN03"/>
<protein>
    <recommendedName>
        <fullName evidence="7">Rhodopsin domain-containing protein</fullName>
    </recommendedName>
</protein>
<feature type="transmembrane region" description="Helical" evidence="6">
    <location>
        <begin position="155"/>
        <end position="179"/>
    </location>
</feature>
<organism evidence="8 9">
    <name type="scientific">Periconia digitata</name>
    <dbReference type="NCBI Taxonomy" id="1303443"/>
    <lineage>
        <taxon>Eukaryota</taxon>
        <taxon>Fungi</taxon>
        <taxon>Dikarya</taxon>
        <taxon>Ascomycota</taxon>
        <taxon>Pezizomycotina</taxon>
        <taxon>Dothideomycetes</taxon>
        <taxon>Pleosporomycetidae</taxon>
        <taxon>Pleosporales</taxon>
        <taxon>Massarineae</taxon>
        <taxon>Periconiaceae</taxon>
        <taxon>Periconia</taxon>
    </lineage>
</organism>
<proteinExistence type="inferred from homology"/>
<dbReference type="InterPro" id="IPR052337">
    <property type="entry name" value="SAT4-like"/>
</dbReference>
<evidence type="ECO:0000256" key="1">
    <source>
        <dbReference type="ARBA" id="ARBA00004141"/>
    </source>
</evidence>
<evidence type="ECO:0000313" key="8">
    <source>
        <dbReference type="EMBL" id="CAI6328942.1"/>
    </source>
</evidence>
<feature type="transmembrane region" description="Helical" evidence="6">
    <location>
        <begin position="286"/>
        <end position="309"/>
    </location>
</feature>
<dbReference type="Proteomes" id="UP001152607">
    <property type="component" value="Unassembled WGS sequence"/>
</dbReference>
<evidence type="ECO:0000313" key="9">
    <source>
        <dbReference type="Proteomes" id="UP001152607"/>
    </source>
</evidence>
<sequence>MLLFHSCPILHACTMLFYFGSYDIFVGIISLLICLDIVAVVTRVYARRLTRQKLETDDWLVVPVLILNIGMAVSVFIGIGDHALTHRYPTSDVSPEQAAYGKAKQGVLMKIEYALLLMVAAALTLIKLSFLFFYKRVFVYDKTNWKDVRNIIIHALIALIIIWGLGFVLIMLTGCRNHFYAHYSTLEDTMGKCINTFLYLYAFAISDFITDVLIILTPIPFILKLRLSLKRKLGIMLVFLLGALAAITSMMRMIWMKYIMDMTESQMPREFANPIDMPFIVISTEMFWFILEATIALIAACLPTISTIFRTGPVHHFLQNFSSKGSIKSGSTFSGKSRLADWRKTGGQSKHTQVEV</sequence>